<dbReference type="PRINTS" id="PR00340">
    <property type="entry name" value="PIIGLNB"/>
</dbReference>
<evidence type="ECO:0000313" key="3">
    <source>
        <dbReference type="Proteomes" id="UP000008141"/>
    </source>
</evidence>
<dbReference type="SUPFAM" id="SSF54913">
    <property type="entry name" value="GlnB-like"/>
    <property type="match status" value="1"/>
</dbReference>
<protein>
    <recommendedName>
        <fullName evidence="4">Nitrogen regulatory protein P-II</fullName>
    </recommendedName>
</protein>
<dbReference type="Proteomes" id="UP000008141">
    <property type="component" value="Unassembled WGS sequence"/>
</dbReference>
<dbReference type="GO" id="GO:0006808">
    <property type="term" value="P:regulation of nitrogen utilization"/>
    <property type="evidence" value="ECO:0007669"/>
    <property type="project" value="InterPro"/>
</dbReference>
<dbReference type="GeneID" id="17350236"/>
<dbReference type="Gene3D" id="3.30.70.120">
    <property type="match status" value="1"/>
</dbReference>
<dbReference type="AlphaFoldDB" id="E1ZTP8"/>
<sequence>GIRGMTVSDVKGAGVQGGRKERYAGTEFGGSSDQFLVEKARMDVVVTRGQVDTVVRIVATAAHTGQIGDGKIFVHPVADIIRIRTGETGPLAERMEGGMEDMTGIKGV</sequence>
<dbReference type="KEGG" id="cvr:CHLNCDRAFT_28697"/>
<dbReference type="EMBL" id="GL433873">
    <property type="protein sequence ID" value="EFN50797.1"/>
    <property type="molecule type" value="Genomic_DNA"/>
</dbReference>
<dbReference type="GO" id="GO:0030234">
    <property type="term" value="F:enzyme regulator activity"/>
    <property type="evidence" value="ECO:0007669"/>
    <property type="project" value="InterPro"/>
</dbReference>
<dbReference type="GO" id="GO:0005829">
    <property type="term" value="C:cytosol"/>
    <property type="evidence" value="ECO:0007669"/>
    <property type="project" value="TreeGrafter"/>
</dbReference>
<dbReference type="RefSeq" id="XP_005842899.1">
    <property type="nucleotide sequence ID" value="XM_005842837.1"/>
</dbReference>
<dbReference type="eggNOG" id="ENOG502RUKA">
    <property type="taxonomic scope" value="Eukaryota"/>
</dbReference>
<keyword evidence="3" id="KW-1185">Reference proteome</keyword>
<proteinExistence type="inferred from homology"/>
<dbReference type="OMA" id="VECIIRP"/>
<accession>E1ZTP8</accession>
<dbReference type="PANTHER" id="PTHR30115">
    <property type="entry name" value="NITROGEN REGULATORY PROTEIN P-II"/>
    <property type="match status" value="1"/>
</dbReference>
<organism evidence="3">
    <name type="scientific">Chlorella variabilis</name>
    <name type="common">Green alga</name>
    <dbReference type="NCBI Taxonomy" id="554065"/>
    <lineage>
        <taxon>Eukaryota</taxon>
        <taxon>Viridiplantae</taxon>
        <taxon>Chlorophyta</taxon>
        <taxon>core chlorophytes</taxon>
        <taxon>Trebouxiophyceae</taxon>
        <taxon>Chlorellales</taxon>
        <taxon>Chlorellaceae</taxon>
        <taxon>Chlorella clade</taxon>
        <taxon>Chlorella</taxon>
    </lineage>
</organism>
<evidence type="ECO:0000313" key="2">
    <source>
        <dbReference type="EMBL" id="EFN50797.1"/>
    </source>
</evidence>
<evidence type="ECO:0008006" key="4">
    <source>
        <dbReference type="Google" id="ProtNLM"/>
    </source>
</evidence>
<dbReference type="PANTHER" id="PTHR30115:SF11">
    <property type="entry name" value="NITROGEN REGULATORY PROTEIN P-II HOMOLOG"/>
    <property type="match status" value="1"/>
</dbReference>
<dbReference type="PROSITE" id="PS51343">
    <property type="entry name" value="PII_GLNB_DOM"/>
    <property type="match status" value="1"/>
</dbReference>
<dbReference type="InterPro" id="IPR015867">
    <property type="entry name" value="N-reg_PII/ATP_PRibTrfase_C"/>
</dbReference>
<dbReference type="SMART" id="SM00938">
    <property type="entry name" value="P-II"/>
    <property type="match status" value="1"/>
</dbReference>
<comment type="similarity">
    <text evidence="1">Belongs to the P(II) protein family.</text>
</comment>
<gene>
    <name evidence="2" type="ORF">CHLNCDRAFT_28697</name>
</gene>
<dbReference type="InParanoid" id="E1ZTP8"/>
<dbReference type="InterPro" id="IPR017918">
    <property type="entry name" value="N-reg_PII_CS"/>
</dbReference>
<dbReference type="Pfam" id="PF00543">
    <property type="entry name" value="P-II"/>
    <property type="match status" value="1"/>
</dbReference>
<evidence type="ECO:0000256" key="1">
    <source>
        <dbReference type="RuleBase" id="RU003936"/>
    </source>
</evidence>
<dbReference type="OrthoDB" id="2016645at2759"/>
<dbReference type="PROSITE" id="PS00638">
    <property type="entry name" value="PII_GLNB_CTER"/>
    <property type="match status" value="1"/>
</dbReference>
<reference evidence="2 3" key="1">
    <citation type="journal article" date="2010" name="Plant Cell">
        <title>The Chlorella variabilis NC64A genome reveals adaptation to photosymbiosis, coevolution with viruses, and cryptic sex.</title>
        <authorList>
            <person name="Blanc G."/>
            <person name="Duncan G."/>
            <person name="Agarkova I."/>
            <person name="Borodovsky M."/>
            <person name="Gurnon J."/>
            <person name="Kuo A."/>
            <person name="Lindquist E."/>
            <person name="Lucas S."/>
            <person name="Pangilinan J."/>
            <person name="Polle J."/>
            <person name="Salamov A."/>
            <person name="Terry A."/>
            <person name="Yamada T."/>
            <person name="Dunigan D.D."/>
            <person name="Grigoriev I.V."/>
            <person name="Claverie J.M."/>
            <person name="Van Etten J.L."/>
        </authorList>
    </citation>
    <scope>NUCLEOTIDE SEQUENCE [LARGE SCALE GENOMIC DNA]</scope>
    <source>
        <strain evidence="2 3">NC64A</strain>
    </source>
</reference>
<dbReference type="GO" id="GO:0005524">
    <property type="term" value="F:ATP binding"/>
    <property type="evidence" value="ECO:0007669"/>
    <property type="project" value="TreeGrafter"/>
</dbReference>
<name>E1ZTP8_CHLVA</name>
<dbReference type="InterPro" id="IPR002187">
    <property type="entry name" value="N-reg_PII"/>
</dbReference>
<dbReference type="InterPro" id="IPR011322">
    <property type="entry name" value="N-reg_PII-like_a/b"/>
</dbReference>
<feature type="non-terminal residue" evidence="2">
    <location>
        <position position="1"/>
    </location>
</feature>
<dbReference type="STRING" id="554065.E1ZTP8"/>